<dbReference type="PANTHER" id="PTHR24287">
    <property type="entry name" value="P450, PUTATIVE (EUROFUNG)-RELATED"/>
    <property type="match status" value="1"/>
</dbReference>
<dbReference type="KEGG" id="pan:PODANSg5992"/>
<dbReference type="GO" id="GO:0016705">
    <property type="term" value="F:oxidoreductase activity, acting on paired donors, with incorporation or reduction of molecular oxygen"/>
    <property type="evidence" value="ECO:0007669"/>
    <property type="project" value="InterPro"/>
</dbReference>
<evidence type="ECO:0000256" key="6">
    <source>
        <dbReference type="ARBA" id="ARBA00023004"/>
    </source>
</evidence>
<dbReference type="GO" id="GO:0005506">
    <property type="term" value="F:iron ion binding"/>
    <property type="evidence" value="ECO:0007669"/>
    <property type="project" value="InterPro"/>
</dbReference>
<accession>B2AZX1</accession>
<dbReference type="HOGENOM" id="CLU_001570_27_0_1"/>
<evidence type="ECO:0000256" key="1">
    <source>
        <dbReference type="ARBA" id="ARBA00001971"/>
    </source>
</evidence>
<feature type="non-terminal residue" evidence="11">
    <location>
        <position position="1"/>
    </location>
</feature>
<evidence type="ECO:0000256" key="9">
    <source>
        <dbReference type="RuleBase" id="RU000461"/>
    </source>
</evidence>
<dbReference type="VEuPathDB" id="FungiDB:PODANS_3_1920"/>
<evidence type="ECO:0000256" key="8">
    <source>
        <dbReference type="PIRSR" id="PIRSR602401-1"/>
    </source>
</evidence>
<gene>
    <name evidence="11" type="ORF">PODANS_3_1920</name>
</gene>
<dbReference type="PRINTS" id="PR00463">
    <property type="entry name" value="EP450I"/>
</dbReference>
<dbReference type="PROSITE" id="PS00086">
    <property type="entry name" value="CYTOCHROME_P450"/>
    <property type="match status" value="1"/>
</dbReference>
<dbReference type="Gene3D" id="1.10.630.10">
    <property type="entry name" value="Cytochrome P450"/>
    <property type="match status" value="1"/>
</dbReference>
<keyword evidence="10" id="KW-1133">Transmembrane helix</keyword>
<dbReference type="PANTHER" id="PTHR24287:SF1">
    <property type="entry name" value="P450, PUTATIVE (EUROFUNG)-RELATED"/>
    <property type="match status" value="1"/>
</dbReference>
<evidence type="ECO:0000256" key="5">
    <source>
        <dbReference type="ARBA" id="ARBA00023002"/>
    </source>
</evidence>
<feature type="transmembrane region" description="Helical" evidence="10">
    <location>
        <begin position="47"/>
        <end position="69"/>
    </location>
</feature>
<reference evidence="11" key="1">
    <citation type="journal article" date="2008" name="Genome Biol.">
        <title>The genome sequence of the model ascomycete fungus Podospora anserina.</title>
        <authorList>
            <person name="Espagne E."/>
            <person name="Lespinet O."/>
            <person name="Malagnac F."/>
            <person name="Da Silva C."/>
            <person name="Jaillon O."/>
            <person name="Porcel B.M."/>
            <person name="Couloux A."/>
            <person name="Aury J.-M."/>
            <person name="Segurens B."/>
            <person name="Poulain J."/>
            <person name="Anthouard V."/>
            <person name="Grossetete S."/>
            <person name="Khalili H."/>
            <person name="Coppin E."/>
            <person name="Dequard-Chablat M."/>
            <person name="Picard M."/>
            <person name="Contamine V."/>
            <person name="Arnaise S."/>
            <person name="Bourdais A."/>
            <person name="Berteaux-Lecellier V."/>
            <person name="Gautheret D."/>
            <person name="de Vries R.P."/>
            <person name="Battaglia E."/>
            <person name="Coutinho P.M."/>
            <person name="Danchin E.G.J."/>
            <person name="Henrissat B."/>
            <person name="El Khoury R."/>
            <person name="Sainsard-Chanet A."/>
            <person name="Boivin A."/>
            <person name="Pinan-Lucarre B."/>
            <person name="Sellem C.H."/>
            <person name="Debuchy R."/>
            <person name="Wincker P."/>
            <person name="Weissenbach J."/>
            <person name="Silar P."/>
        </authorList>
    </citation>
    <scope>NUCLEOTIDE SEQUENCE [LARGE SCALE GENOMIC DNA]</scope>
    <source>
        <strain evidence="11">S mat+</strain>
    </source>
</reference>
<dbReference type="InterPro" id="IPR036396">
    <property type="entry name" value="Cyt_P450_sf"/>
</dbReference>
<dbReference type="Pfam" id="PF00067">
    <property type="entry name" value="p450"/>
    <property type="match status" value="1"/>
</dbReference>
<keyword evidence="7 9" id="KW-0503">Monooxygenase</keyword>
<evidence type="ECO:0000256" key="4">
    <source>
        <dbReference type="ARBA" id="ARBA00022723"/>
    </source>
</evidence>
<evidence type="ECO:0000256" key="3">
    <source>
        <dbReference type="ARBA" id="ARBA00022617"/>
    </source>
</evidence>
<organism evidence="11">
    <name type="scientific">Podospora anserina (strain S / ATCC MYA-4624 / DSM 980 / FGSC 10383)</name>
    <name type="common">Pleurage anserina</name>
    <dbReference type="NCBI Taxonomy" id="515849"/>
    <lineage>
        <taxon>Eukaryota</taxon>
        <taxon>Fungi</taxon>
        <taxon>Dikarya</taxon>
        <taxon>Ascomycota</taxon>
        <taxon>Pezizomycotina</taxon>
        <taxon>Sordariomycetes</taxon>
        <taxon>Sordariomycetidae</taxon>
        <taxon>Sordariales</taxon>
        <taxon>Podosporaceae</taxon>
        <taxon>Podospora</taxon>
        <taxon>Podospora anserina</taxon>
    </lineage>
</organism>
<reference evidence="11" key="2">
    <citation type="submission" date="2008-07" db="EMBL/GenBank/DDBJ databases">
        <authorList>
            <person name="Genoscope - CEA"/>
        </authorList>
    </citation>
    <scope>NUCLEOTIDE SEQUENCE</scope>
    <source>
        <strain evidence="11">S mat+</strain>
    </source>
</reference>
<dbReference type="GO" id="GO:0004497">
    <property type="term" value="F:monooxygenase activity"/>
    <property type="evidence" value="ECO:0007669"/>
    <property type="project" value="UniProtKB-KW"/>
</dbReference>
<dbReference type="CDD" id="cd11063">
    <property type="entry name" value="CYP52"/>
    <property type="match status" value="1"/>
</dbReference>
<feature type="binding site" description="axial binding residue" evidence="8">
    <location>
        <position position="535"/>
    </location>
    <ligand>
        <name>heme</name>
        <dbReference type="ChEBI" id="CHEBI:30413"/>
    </ligand>
    <ligandPart>
        <name>Fe</name>
        <dbReference type="ChEBI" id="CHEBI:18248"/>
    </ligandPart>
</feature>
<name>B2AZX1_PODAN</name>
<dbReference type="GeneID" id="6193823"/>
<dbReference type="GO" id="GO:0020037">
    <property type="term" value="F:heme binding"/>
    <property type="evidence" value="ECO:0007669"/>
    <property type="project" value="InterPro"/>
</dbReference>
<evidence type="ECO:0000256" key="2">
    <source>
        <dbReference type="ARBA" id="ARBA00010617"/>
    </source>
</evidence>
<comment type="cofactor">
    <cofactor evidence="1 8">
        <name>heme</name>
        <dbReference type="ChEBI" id="CHEBI:30413"/>
    </cofactor>
</comment>
<sequence length="591" mass="66569">PSIRDCLQAPGSCRTTSREETVFVSNAFLGPLTLLLTYTYPAFHLSVIMFLFALAVAAAICVFQLAHSIQRKKSVRRRNDEEAARLGCSPARVMPTKGFLGFGRLVESVKATKADRGPQYVVEAINQEMGKDVHTCVVPIADYELIVTRDPANVQAMLASKAPDWDVGEQRNASWKPLFGSGVFTSRGEAWKHSRALVRPQFTKDQINDLALIERHVQQLFSAIDRSYGAGEKGWTASFDLQPLFYNMTLDITTELIYGYSVHSQNPSERVELPVIPGYEPPDRENIGTHMDAGKAWVETRGALWKYRWLLPTREFNAHCAAVHKYSEWFVQLRLQRGDKYLAGIQSETGLTSPGRYILLDELAKLTQDPVELRSQTLNILTAGRDTTASLIGWVFYFLARHQEVFNKLREQILQQFGPYHPSQPSGIEFKELRDSIPYINSVVNEALRMAPVIPLNERVAVRDTVLPRGGGDDGNDPMFVPKGTQVLIPTYAMTRRDDIWGPDVNHFRPESGEENGGRKFGFEFIPFGGGIRQCLGQQFARTKTAYVIVRLLQRYDKIENAQEPADAPMRFHHTIENRSGSGVQVRLHEA</sequence>
<dbReference type="AlphaFoldDB" id="B2AZX1"/>
<keyword evidence="5 9" id="KW-0560">Oxidoreductase</keyword>
<dbReference type="InterPro" id="IPR017972">
    <property type="entry name" value="Cyt_P450_CS"/>
</dbReference>
<keyword evidence="10" id="KW-0812">Transmembrane</keyword>
<feature type="transmembrane region" description="Helical" evidence="10">
    <location>
        <begin position="21"/>
        <end position="41"/>
    </location>
</feature>
<keyword evidence="6 8" id="KW-0408">Iron</keyword>
<keyword evidence="4 8" id="KW-0479">Metal-binding</keyword>
<comment type="similarity">
    <text evidence="2 9">Belongs to the cytochrome P450 family.</text>
</comment>
<evidence type="ECO:0000256" key="10">
    <source>
        <dbReference type="SAM" id="Phobius"/>
    </source>
</evidence>
<dbReference type="InterPro" id="IPR002401">
    <property type="entry name" value="Cyt_P450_E_grp-I"/>
</dbReference>
<keyword evidence="10" id="KW-0472">Membrane</keyword>
<proteinExistence type="inferred from homology"/>
<dbReference type="RefSeq" id="XP_001908957.1">
    <property type="nucleotide sequence ID" value="XM_001908922.1"/>
</dbReference>
<evidence type="ECO:0000313" key="11">
    <source>
        <dbReference type="EMBL" id="CAP70089.1"/>
    </source>
</evidence>
<keyword evidence="3 8" id="KW-0349">Heme</keyword>
<dbReference type="EMBL" id="CU638743">
    <property type="protein sequence ID" value="CAP70089.1"/>
    <property type="molecule type" value="Genomic_DNA"/>
</dbReference>
<protein>
    <submittedName>
        <fullName evidence="11">Podospora anserina S mat+ genomic DNA chromosome 3, supercontig 2</fullName>
    </submittedName>
</protein>
<dbReference type="OrthoDB" id="1470350at2759"/>
<dbReference type="SUPFAM" id="SSF48264">
    <property type="entry name" value="Cytochrome P450"/>
    <property type="match status" value="1"/>
</dbReference>
<dbReference type="PRINTS" id="PR00385">
    <property type="entry name" value="P450"/>
</dbReference>
<evidence type="ECO:0000256" key="7">
    <source>
        <dbReference type="ARBA" id="ARBA00023033"/>
    </source>
</evidence>
<dbReference type="InterPro" id="IPR047146">
    <property type="entry name" value="Cyt_P450_E_CYP52_fungi"/>
</dbReference>
<dbReference type="InterPro" id="IPR001128">
    <property type="entry name" value="Cyt_P450"/>
</dbReference>